<keyword evidence="2" id="KW-1185">Reference proteome</keyword>
<evidence type="ECO:0000313" key="1">
    <source>
        <dbReference type="EnsemblPlants" id="AVESA.00010b.r2.5CG0873330.1.CDS"/>
    </source>
</evidence>
<reference evidence="1" key="1">
    <citation type="submission" date="2021-05" db="EMBL/GenBank/DDBJ databases">
        <authorList>
            <person name="Scholz U."/>
            <person name="Mascher M."/>
            <person name="Fiebig A."/>
        </authorList>
    </citation>
    <scope>NUCLEOTIDE SEQUENCE [LARGE SCALE GENOMIC DNA]</scope>
</reference>
<accession>A0ACD5XSY7</accession>
<dbReference type="Proteomes" id="UP001732700">
    <property type="component" value="Chromosome 5C"/>
</dbReference>
<reference evidence="1" key="2">
    <citation type="submission" date="2025-09" db="UniProtKB">
        <authorList>
            <consortium name="EnsemblPlants"/>
        </authorList>
    </citation>
    <scope>IDENTIFICATION</scope>
</reference>
<dbReference type="EnsemblPlants" id="AVESA.00010b.r2.5CG0873330.1">
    <property type="protein sequence ID" value="AVESA.00010b.r2.5CG0873330.1.CDS"/>
    <property type="gene ID" value="AVESA.00010b.r2.5CG0873330"/>
</dbReference>
<evidence type="ECO:0000313" key="2">
    <source>
        <dbReference type="Proteomes" id="UP001732700"/>
    </source>
</evidence>
<proteinExistence type="predicted"/>
<protein>
    <submittedName>
        <fullName evidence="1">Uncharacterized protein</fullName>
    </submittedName>
</protein>
<sequence length="1019" mass="110840">MRASMDASARRSAAPDPGAPKKPRLLAPQTTQAPRDPRSSFAGASNGTGSARAAAAAAAAAEAAEQQAQVDELVAQYRTALGELTFNSKPIITNLTIIAGENLHAARPITALVCNNILEVPSDQKLPSLYLLDSIVKNIGKDYVKYFSARLPEVFCKAYRQVDPPVHSSMRHLFGTWKGVFSPASLQMIEKELGFQSSTNGSSGSAASKPDSQSQRPSHSIHVNPKYLEARQQLQQPNKGLLGSGAKTAVISDSDDDFERVNRIATDKGAGRRLDILNSRPRAQRDPFGDPILEKQDRDARGLGFSNISQQPVVVAGQVRSKSKGQDGIRGPYYTGGVSSSEEQFDRRNNIYANKDARPSGSVRLDSALLPTPVSNSDRIGRLSADKSWKNSEEEEYMWDDVRSQGADFGGASSARKGELMADDGNISSFHRTKWSELGDQLDPDFRKPDTIPRFGHEIGQDRRIAAYMDHEEYLHSKRELEPRIDREMRPDGQQFPESRGSSLWSSQEKAHLDIGRDPRISRFSNQSASITSSVPVGLSGAYAGRSSAEGATSGPTTFGQQKHKYWPPSPPPVQAPSSTASFGRQSSPSSVEHDIYASRSCFMLSRDPSEELNQRAHALSESAARAQGRLQSTPPHTSLQTQKHPSVPSKPHLKPPNNLFTQENSSSSLFRPSVHLPPEVPLPSDPAHVNSDQISASNLLAGLLKSGFKPNTSDNASSRAQPPVPVVMVSASSTSENATLKPHVPNSVRPPLPPGPPPTQNTDKPAPLSSLLSSLVAKGLISSPSTDSSAAAPGKPIKSSPSTSVVSASPPSLPIVQPSVGKEKYAPKKTSLPQPEEIKQADLIGLEFKPALLREYHGHVVDSLFDDQSHQCKTCGLRFRLEEELSEHTTCHESGPSETRNTGIAPERWYPNKKRWIDRSPEPQDIFLDSDAELGSAEEVCEFMVPADESQIICALCGEQFDDIYSIDNGEWMYKDSVYYDRSKAEDSCRSSVEGKECAPIVHARCMPRTPNDSMEVD</sequence>
<name>A0ACD5XSY7_AVESA</name>
<organism evidence="1 2">
    <name type="scientific">Avena sativa</name>
    <name type="common">Oat</name>
    <dbReference type="NCBI Taxonomy" id="4498"/>
    <lineage>
        <taxon>Eukaryota</taxon>
        <taxon>Viridiplantae</taxon>
        <taxon>Streptophyta</taxon>
        <taxon>Embryophyta</taxon>
        <taxon>Tracheophyta</taxon>
        <taxon>Spermatophyta</taxon>
        <taxon>Magnoliopsida</taxon>
        <taxon>Liliopsida</taxon>
        <taxon>Poales</taxon>
        <taxon>Poaceae</taxon>
        <taxon>BOP clade</taxon>
        <taxon>Pooideae</taxon>
        <taxon>Poodae</taxon>
        <taxon>Poeae</taxon>
        <taxon>Poeae Chloroplast Group 1 (Aveneae type)</taxon>
        <taxon>Aveninae</taxon>
        <taxon>Avena</taxon>
    </lineage>
</organism>